<accession>A0A9D1L0G8</accession>
<sequence length="275" mass="30896">MQIKYLGTAAAEAIPALFCHCAICEQARQKKGKEIRARTNVLIDELMIDFSPDAFYNMVRYDLDYGKLEHLLITHSHVDHFDAAELVMRNPGVYSNGLGNRVLHLYGNAMVGKVFKKISEIDNQGQAIAGIQFHELTYGVPVRCGSFTVTALKANHKPDEDAMIYLLEKEGKHVLYAHDTGELDPSVYAYLKQQHITLDFVSLDCTCGKLNCRDGHMGFENMLKVRDRLKPYFKTNTTVAVSHFSHNGKLSHSELESMCQKHGIAPTYDGIVFAI</sequence>
<dbReference type="SUPFAM" id="SSF56281">
    <property type="entry name" value="Metallo-hydrolase/oxidoreductase"/>
    <property type="match status" value="1"/>
</dbReference>
<evidence type="ECO:0000259" key="1">
    <source>
        <dbReference type="Pfam" id="PF12706"/>
    </source>
</evidence>
<evidence type="ECO:0000313" key="2">
    <source>
        <dbReference type="EMBL" id="HIU13735.1"/>
    </source>
</evidence>
<gene>
    <name evidence="2" type="ORF">IAD15_06660</name>
</gene>
<dbReference type="Pfam" id="PF12706">
    <property type="entry name" value="Lactamase_B_2"/>
    <property type="match status" value="1"/>
</dbReference>
<comment type="caution">
    <text evidence="2">The sequence shown here is derived from an EMBL/GenBank/DDBJ whole genome shotgun (WGS) entry which is preliminary data.</text>
</comment>
<dbReference type="InterPro" id="IPR036866">
    <property type="entry name" value="RibonucZ/Hydroxyglut_hydro"/>
</dbReference>
<dbReference type="InterPro" id="IPR001279">
    <property type="entry name" value="Metallo-B-lactamas"/>
</dbReference>
<dbReference type="Proteomes" id="UP000824175">
    <property type="component" value="Unassembled WGS sequence"/>
</dbReference>
<dbReference type="AlphaFoldDB" id="A0A9D1L0G8"/>
<proteinExistence type="predicted"/>
<dbReference type="EMBL" id="DVMJ01000055">
    <property type="protein sequence ID" value="HIU13735.1"/>
    <property type="molecule type" value="Genomic_DNA"/>
</dbReference>
<reference evidence="2" key="2">
    <citation type="journal article" date="2021" name="PeerJ">
        <title>Extensive microbial diversity within the chicken gut microbiome revealed by metagenomics and culture.</title>
        <authorList>
            <person name="Gilroy R."/>
            <person name="Ravi A."/>
            <person name="Getino M."/>
            <person name="Pursley I."/>
            <person name="Horton D.L."/>
            <person name="Alikhan N.F."/>
            <person name="Baker D."/>
            <person name="Gharbi K."/>
            <person name="Hall N."/>
            <person name="Watson M."/>
            <person name="Adriaenssens E.M."/>
            <person name="Foster-Nyarko E."/>
            <person name="Jarju S."/>
            <person name="Secka A."/>
            <person name="Antonio M."/>
            <person name="Oren A."/>
            <person name="Chaudhuri R.R."/>
            <person name="La Ragione R."/>
            <person name="Hildebrand F."/>
            <person name="Pallen M.J."/>
        </authorList>
    </citation>
    <scope>NUCLEOTIDE SEQUENCE</scope>
    <source>
        <strain evidence="2">CHK195-11698</strain>
    </source>
</reference>
<organism evidence="2 3">
    <name type="scientific">Candidatus Fimiplasma intestinipullorum</name>
    <dbReference type="NCBI Taxonomy" id="2840825"/>
    <lineage>
        <taxon>Bacteria</taxon>
        <taxon>Bacillati</taxon>
        <taxon>Bacillota</taxon>
        <taxon>Clostridia</taxon>
        <taxon>Eubacteriales</taxon>
        <taxon>Candidatus Fimiplasma</taxon>
    </lineage>
</organism>
<name>A0A9D1L0G8_9FIRM</name>
<dbReference type="PANTHER" id="PTHR42663">
    <property type="entry name" value="HYDROLASE C777.06C-RELATED-RELATED"/>
    <property type="match status" value="1"/>
</dbReference>
<reference evidence="2" key="1">
    <citation type="submission" date="2020-10" db="EMBL/GenBank/DDBJ databases">
        <authorList>
            <person name="Gilroy R."/>
        </authorList>
    </citation>
    <scope>NUCLEOTIDE SEQUENCE</scope>
    <source>
        <strain evidence="2">CHK195-11698</strain>
    </source>
</reference>
<dbReference type="Gene3D" id="3.60.15.10">
    <property type="entry name" value="Ribonuclease Z/Hydroxyacylglutathione hydrolase-like"/>
    <property type="match status" value="1"/>
</dbReference>
<evidence type="ECO:0000313" key="3">
    <source>
        <dbReference type="Proteomes" id="UP000824175"/>
    </source>
</evidence>
<dbReference type="PANTHER" id="PTHR42663:SF6">
    <property type="entry name" value="HYDROLASE C777.06C-RELATED"/>
    <property type="match status" value="1"/>
</dbReference>
<protein>
    <recommendedName>
        <fullName evidence="1">Metallo-beta-lactamase domain-containing protein</fullName>
    </recommendedName>
</protein>
<feature type="domain" description="Metallo-beta-lactamase" evidence="1">
    <location>
        <begin position="63"/>
        <end position="231"/>
    </location>
</feature>